<proteinExistence type="predicted"/>
<dbReference type="AlphaFoldDB" id="A0A1H9FSK3"/>
<dbReference type="RefSeq" id="WP_092572477.1">
    <property type="nucleotide sequence ID" value="NZ_FOEN01000010.1"/>
</dbReference>
<dbReference type="STRING" id="89093.SAMN04488558_11011"/>
<sequence>MHFALDRNSQYISAERAYQQFGSKFFCPRCQQSLIIKESKLGRHFFAHRWPCQARIEQKLDISKDSETEAHRAFKKYFVNYFRQRGFQADSEHYEASIQQFADVWLSLNGQTWIIEYQKSPIPSSRLAQRHQAYLSQSNTIYWIMEKKKAVSTHSQFSKNMIHFDSSLGYFRLCWDERFQQLHIQCLGQTGFIFYQIKPNLYNLPAIHLCHLSSFARHNKIQRPEVIKMPTRIYHQRKVQAILTSQAYRPYLHDLYQLGISVAQLPEWIFTAPLPIFIDSPAWLYWTWIARALQAMDSDTLIHCLADYLDFLEKKGSLKYADLPLIRHSIKEALLQTTIHYLRDKKIDE</sequence>
<organism evidence="2 3">
    <name type="scientific">Ignavigranum ruoffiae</name>
    <dbReference type="NCBI Taxonomy" id="89093"/>
    <lineage>
        <taxon>Bacteria</taxon>
        <taxon>Bacillati</taxon>
        <taxon>Bacillota</taxon>
        <taxon>Bacilli</taxon>
        <taxon>Lactobacillales</taxon>
        <taxon>Aerococcaceae</taxon>
        <taxon>Ignavigranum</taxon>
    </lineage>
</organism>
<evidence type="ECO:0000313" key="3">
    <source>
        <dbReference type="Proteomes" id="UP000198833"/>
    </source>
</evidence>
<dbReference type="InterPro" id="IPR010330">
    <property type="entry name" value="CoiA_nuc"/>
</dbReference>
<dbReference type="EMBL" id="FOEN01000010">
    <property type="protein sequence ID" value="SEQ40846.1"/>
    <property type="molecule type" value="Genomic_DNA"/>
</dbReference>
<keyword evidence="3" id="KW-1185">Reference proteome</keyword>
<protein>
    <submittedName>
        <fullName evidence="2">Competence protein CoiA-like family, contains a predicted nuclease domain</fullName>
    </submittedName>
</protein>
<evidence type="ECO:0000259" key="1">
    <source>
        <dbReference type="Pfam" id="PF06054"/>
    </source>
</evidence>
<dbReference type="Proteomes" id="UP000198833">
    <property type="component" value="Unassembled WGS sequence"/>
</dbReference>
<gene>
    <name evidence="2" type="ORF">SAMN04488558_11011</name>
</gene>
<feature type="domain" description="Competence protein CoiA nuclease-like" evidence="1">
    <location>
        <begin position="67"/>
        <end position="177"/>
    </location>
</feature>
<evidence type="ECO:0000313" key="2">
    <source>
        <dbReference type="EMBL" id="SEQ40846.1"/>
    </source>
</evidence>
<name>A0A1H9FSK3_9LACT</name>
<accession>A0A1H9FSK3</accession>
<dbReference type="OrthoDB" id="3784230at2"/>
<reference evidence="2 3" key="1">
    <citation type="submission" date="2016-10" db="EMBL/GenBank/DDBJ databases">
        <authorList>
            <person name="de Groot N.N."/>
        </authorList>
    </citation>
    <scope>NUCLEOTIDE SEQUENCE [LARGE SCALE GENOMIC DNA]</scope>
    <source>
        <strain evidence="2 3">DSM 15695</strain>
    </source>
</reference>
<dbReference type="Pfam" id="PF06054">
    <property type="entry name" value="CoiA_nuc"/>
    <property type="match status" value="1"/>
</dbReference>